<dbReference type="Proteomes" id="UP000317663">
    <property type="component" value="Unassembled WGS sequence"/>
</dbReference>
<reference evidence="1 2" key="1">
    <citation type="journal article" date="2019" name="Environ. Microbiol.">
        <title>Species interactions and distinct microbial communities in high Arctic permafrost affected cryosols are associated with the CH4 and CO2 gas fluxes.</title>
        <authorList>
            <person name="Altshuler I."/>
            <person name="Hamel J."/>
            <person name="Turney S."/>
            <person name="Magnuson E."/>
            <person name="Levesque R."/>
            <person name="Greer C."/>
            <person name="Whyte L.G."/>
        </authorList>
    </citation>
    <scope>NUCLEOTIDE SEQUENCE [LARGE SCALE GENOMIC DNA]</scope>
    <source>
        <strain evidence="1 2">E4</strain>
    </source>
</reference>
<dbReference type="EMBL" id="RCZD01000008">
    <property type="protein sequence ID" value="TPG60086.1"/>
    <property type="molecule type" value="Genomic_DNA"/>
</dbReference>
<accession>A0A502GGJ7</accession>
<dbReference type="RefSeq" id="WP_140473813.1">
    <property type="nucleotide sequence ID" value="NZ_RCZD01000008.1"/>
</dbReference>
<dbReference type="AlphaFoldDB" id="A0A502GGJ7"/>
<sequence length="1244" mass="141396">MDSTAKLPSKSKSISVFQAYESVVTLLNMYGKKLSDNHYLLALQDNRLSLPVAGLSEEGIRSIYSFFNETPALSITDTHLILDIADCRDTDLVATVYNSDAGYPSAITLSGLSNSKEAVWLGLKETLAVNYNSLDSDKPTFFTVGTPKNLSEIKDKNIICFPSLDYIQKYSELLEFFSAHNFEAAHVTVLLNKGHFNSAGSLFKIQHNLTIPSTSDQVFVSKGDILFDQGFDSQGNLITGLYYGECTSLVEHRFITNCDCTQEQLSDYLSTLFDIKHRANEAGCALQKIQSLKDLRFPQAQAFPFVVDCSPTGTGKSSDLINQVTSYLDGNGSVFAEDKRIIIVVPNFNNIPAKLLLRDEVVLSWGRQSENFAIVESEGHYNFKRQSALESSDNIVRIMEANCGDQMLSSAKGQCSGCGKPKDECEYNNHLADAKKGFPNHKVIITTMGNSENLFGKLLPIGEKFHIVEDDLNFINDSYQININSNDSWLYRMANRYHEYGSDLETDLFYATLESLIFALNENKFQVTQEAFNKNQKFSLPEKEDVVESITDSESSLTYEQAVKIVNTIPKTEMEETIYHNGEISEIRKIRDRTLDVLKAHYPLISSAAFDHLDWKKLQGLGRTQWAFFKVLEAIYKPAFENLASSQKMSKAKGFYQFNTTVRLKSRSSKFFLGSSTIEDNDLITFPVFAALNETVLTVNMSKTLPERYENFAGSLLRISADDFFDSYHTVGKKPDMVIYRESDFKPTLIRTINNKYEHSMAQLPPNAAVPYIRRMLSEELNLKTGALQVMHPEIEVPENIKHVIFDVKEVKQKVVKLFENKNITDLVFKQYFGDEVGSNDLYNKDFNCATLRTTKTQNISSLLLFQGRDCGTFIRKININFGSAENPRFESVTIINNGINLARQNIMLNQAFGRLRANRQDSSLAFIAQSEFVNLNTANVIDIDMAEAASFNIQLKHREYESKAEFNAELTAEGNIYIAFDAITHTDKEELTWLEWTREFKNYGKTSGYSEMTALFSENLDMRKRIKLTKEQVLQATMKLLAYYLVWQQRVAVNLSVLTGINKLSGKINNPLSVIQTLKSHQGVLQAIIDDLEPKFKEWYPENYQEIQEEEPHEDTFKLPAYLKAEKEVYPEDAIQAYDFSLESDIDNLPLEEVSTFNLQSIWRSEVTEAKSSKWFAVKDFFSRLSECCPEEVPLETLVPLNKLQYKKLYAAMFDYFSAIKRGSSEEDLILIRNATKDKLRNF</sequence>
<evidence type="ECO:0000313" key="1">
    <source>
        <dbReference type="EMBL" id="TPG60086.1"/>
    </source>
</evidence>
<evidence type="ECO:0000313" key="2">
    <source>
        <dbReference type="Proteomes" id="UP000317663"/>
    </source>
</evidence>
<gene>
    <name evidence="1" type="ORF">EAH77_16085</name>
</gene>
<comment type="caution">
    <text evidence="1">The sequence shown here is derived from an EMBL/GenBank/DDBJ whole genome shotgun (WGS) entry which is preliminary data.</text>
</comment>
<keyword evidence="2" id="KW-1185">Reference proteome</keyword>
<protein>
    <submittedName>
        <fullName evidence="1">Uncharacterized protein</fullName>
    </submittedName>
</protein>
<organism evidence="1 2">
    <name type="scientific">Ewingella americana</name>
    <dbReference type="NCBI Taxonomy" id="41202"/>
    <lineage>
        <taxon>Bacteria</taxon>
        <taxon>Pseudomonadati</taxon>
        <taxon>Pseudomonadota</taxon>
        <taxon>Gammaproteobacteria</taxon>
        <taxon>Enterobacterales</taxon>
        <taxon>Yersiniaceae</taxon>
        <taxon>Ewingella</taxon>
    </lineage>
</organism>
<name>A0A502GGJ7_9GAMM</name>
<proteinExistence type="predicted"/>